<keyword evidence="3" id="KW-1185">Reference proteome</keyword>
<reference evidence="2" key="1">
    <citation type="journal article" date="2022" name="bioRxiv">
        <title>Sequencing and chromosome-scale assembly of the giantPleurodeles waltlgenome.</title>
        <authorList>
            <person name="Brown T."/>
            <person name="Elewa A."/>
            <person name="Iarovenko S."/>
            <person name="Subramanian E."/>
            <person name="Araus A.J."/>
            <person name="Petzold A."/>
            <person name="Susuki M."/>
            <person name="Suzuki K.-i.T."/>
            <person name="Hayashi T."/>
            <person name="Toyoda A."/>
            <person name="Oliveira C."/>
            <person name="Osipova E."/>
            <person name="Leigh N.D."/>
            <person name="Simon A."/>
            <person name="Yun M.H."/>
        </authorList>
    </citation>
    <scope>NUCLEOTIDE SEQUENCE</scope>
    <source>
        <strain evidence="2">20211129_DDA</strain>
        <tissue evidence="2">Liver</tissue>
    </source>
</reference>
<evidence type="ECO:0000313" key="3">
    <source>
        <dbReference type="Proteomes" id="UP001066276"/>
    </source>
</evidence>
<dbReference type="Proteomes" id="UP001066276">
    <property type="component" value="Chromosome 10"/>
</dbReference>
<proteinExistence type="predicted"/>
<comment type="caution">
    <text evidence="2">The sequence shown here is derived from an EMBL/GenBank/DDBJ whole genome shotgun (WGS) entry which is preliminary data.</text>
</comment>
<protein>
    <submittedName>
        <fullName evidence="2">Uncharacterized protein</fullName>
    </submittedName>
</protein>
<feature type="compositionally biased region" description="Polar residues" evidence="1">
    <location>
        <begin position="15"/>
        <end position="30"/>
    </location>
</feature>
<name>A0AAV7MB42_PLEWA</name>
<accession>A0AAV7MB42</accession>
<evidence type="ECO:0000313" key="2">
    <source>
        <dbReference type="EMBL" id="KAJ1097355.1"/>
    </source>
</evidence>
<organism evidence="2 3">
    <name type="scientific">Pleurodeles waltl</name>
    <name type="common">Iberian ribbed newt</name>
    <dbReference type="NCBI Taxonomy" id="8319"/>
    <lineage>
        <taxon>Eukaryota</taxon>
        <taxon>Metazoa</taxon>
        <taxon>Chordata</taxon>
        <taxon>Craniata</taxon>
        <taxon>Vertebrata</taxon>
        <taxon>Euteleostomi</taxon>
        <taxon>Amphibia</taxon>
        <taxon>Batrachia</taxon>
        <taxon>Caudata</taxon>
        <taxon>Salamandroidea</taxon>
        <taxon>Salamandridae</taxon>
        <taxon>Pleurodelinae</taxon>
        <taxon>Pleurodeles</taxon>
    </lineage>
</organism>
<dbReference type="AlphaFoldDB" id="A0AAV7MB42"/>
<sequence>MREFSMAVGVVASQQRLPNSSLSEPSSINGSPGRPSGTSGVGEECNVGPLSGQPTLQRLCFFFFYCLPLLRGPKKTVPRRDVAEGLK</sequence>
<gene>
    <name evidence="2" type="ORF">NDU88_002475</name>
</gene>
<evidence type="ECO:0000256" key="1">
    <source>
        <dbReference type="SAM" id="MobiDB-lite"/>
    </source>
</evidence>
<dbReference type="EMBL" id="JANPWB010000014">
    <property type="protein sequence ID" value="KAJ1097355.1"/>
    <property type="molecule type" value="Genomic_DNA"/>
</dbReference>
<feature type="region of interest" description="Disordered" evidence="1">
    <location>
        <begin position="15"/>
        <end position="48"/>
    </location>
</feature>